<protein>
    <submittedName>
        <fullName evidence="1">Uncharacterized protein</fullName>
    </submittedName>
</protein>
<gene>
    <name evidence="1" type="ORF">Dxin01_02763</name>
</gene>
<reference evidence="1 2" key="1">
    <citation type="submission" date="2024-02" db="EMBL/GenBank/DDBJ databases">
        <title>Deinococcus xinjiangensis NBRC 107630.</title>
        <authorList>
            <person name="Ichikawa N."/>
            <person name="Katano-Makiyama Y."/>
            <person name="Hidaka K."/>
        </authorList>
    </citation>
    <scope>NUCLEOTIDE SEQUENCE [LARGE SCALE GENOMIC DNA]</scope>
    <source>
        <strain evidence="1 2">NBRC 107630</strain>
    </source>
</reference>
<proteinExistence type="predicted"/>
<accession>A0ABP9VCP8</accession>
<dbReference type="RefSeq" id="WP_353542987.1">
    <property type="nucleotide sequence ID" value="NZ_BAABRN010000035.1"/>
</dbReference>
<dbReference type="EMBL" id="BAABRN010000035">
    <property type="protein sequence ID" value="GAA5503014.1"/>
    <property type="molecule type" value="Genomic_DNA"/>
</dbReference>
<evidence type="ECO:0000313" key="1">
    <source>
        <dbReference type="EMBL" id="GAA5503014.1"/>
    </source>
</evidence>
<name>A0ABP9VCP8_9DEIO</name>
<evidence type="ECO:0000313" key="2">
    <source>
        <dbReference type="Proteomes" id="UP001458946"/>
    </source>
</evidence>
<organism evidence="1 2">
    <name type="scientific">Deinococcus xinjiangensis</name>
    <dbReference type="NCBI Taxonomy" id="457454"/>
    <lineage>
        <taxon>Bacteria</taxon>
        <taxon>Thermotogati</taxon>
        <taxon>Deinococcota</taxon>
        <taxon>Deinococci</taxon>
        <taxon>Deinococcales</taxon>
        <taxon>Deinococcaceae</taxon>
        <taxon>Deinococcus</taxon>
    </lineage>
</organism>
<keyword evidence="2" id="KW-1185">Reference proteome</keyword>
<dbReference type="Proteomes" id="UP001458946">
    <property type="component" value="Unassembled WGS sequence"/>
</dbReference>
<comment type="caution">
    <text evidence="1">The sequence shown here is derived from an EMBL/GenBank/DDBJ whole genome shotgun (WGS) entry which is preliminary data.</text>
</comment>
<sequence>MTSLSTIREAMAQAKRANADFFFPEKAVWSDGIERRFKVSDPNREINTGPLRLNTDPIPASLRLVKFHPDSALPSAGASVISSNGLVVLSAYTDEGNLFGTRVGVCRLIDERLLPSPHWLFDHVAQFSRGEMDALLNMLSQQSRVAGGVPVPESGDDDTPVFGEVSLDGNVTLPASSQTDGEAAGQSESLQRYPAYARQIPAERRSRYGDLGADFSVPLWEVLVRRDAPLERTPIKLAVTGGHLPAPLYLEAVQDAEDVDTLGVVWRVLCRAPLER</sequence>